<proteinExistence type="predicted"/>
<sequence length="183" mass="20014">MLAMIQAVRGAARYARWARVPRANIASSRLAQCDDAEPSSSPGSPVSKTNGASMDRGRPFYIKRDEKLGPALARLRKQLEEHDTVSVEAVGGAMPLAARIALYMERDGYSTTGETRVSLVPKNSNMTAGGGRKIAESSEKLTVLVKRSSQFFVKAKEIELLRLARLEEQIQKAQVQNEAAPQE</sequence>
<protein>
    <recommendedName>
        <fullName evidence="5">DNA/RNA-binding protein Alba-like domain-containing protein</fullName>
    </recommendedName>
</protein>
<accession>A0A5J4YVV5</accession>
<evidence type="ECO:0000313" key="3">
    <source>
        <dbReference type="EMBL" id="KAA8494992.1"/>
    </source>
</evidence>
<dbReference type="EMBL" id="VRMN01000004">
    <property type="protein sequence ID" value="KAA8494992.1"/>
    <property type="molecule type" value="Genomic_DNA"/>
</dbReference>
<gene>
    <name evidence="3" type="ORF">FVE85_3233</name>
</gene>
<evidence type="ECO:0008006" key="5">
    <source>
        <dbReference type="Google" id="ProtNLM"/>
    </source>
</evidence>
<feature type="region of interest" description="Disordered" evidence="2">
    <location>
        <begin position="32"/>
        <end position="57"/>
    </location>
</feature>
<evidence type="ECO:0000256" key="2">
    <source>
        <dbReference type="SAM" id="MobiDB-lite"/>
    </source>
</evidence>
<comment type="caution">
    <text evidence="3">The sequence shown here is derived from an EMBL/GenBank/DDBJ whole genome shotgun (WGS) entry which is preliminary data.</text>
</comment>
<name>A0A5J4YVV5_PORPP</name>
<reference evidence="4" key="1">
    <citation type="journal article" date="2019" name="Nat. Commun.">
        <title>Expansion of phycobilisome linker gene families in mesophilic red algae.</title>
        <authorList>
            <person name="Lee J."/>
            <person name="Kim D."/>
            <person name="Bhattacharya D."/>
            <person name="Yoon H.S."/>
        </authorList>
    </citation>
    <scope>NUCLEOTIDE SEQUENCE [LARGE SCALE GENOMIC DNA]</scope>
    <source>
        <strain evidence="4">CCMP 1328</strain>
    </source>
</reference>
<dbReference type="Proteomes" id="UP000324585">
    <property type="component" value="Unassembled WGS sequence"/>
</dbReference>
<evidence type="ECO:0000256" key="1">
    <source>
        <dbReference type="SAM" id="Coils"/>
    </source>
</evidence>
<keyword evidence="1" id="KW-0175">Coiled coil</keyword>
<evidence type="ECO:0000313" key="4">
    <source>
        <dbReference type="Proteomes" id="UP000324585"/>
    </source>
</evidence>
<feature type="compositionally biased region" description="Polar residues" evidence="2">
    <location>
        <begin position="38"/>
        <end position="52"/>
    </location>
</feature>
<dbReference type="AlphaFoldDB" id="A0A5J4YVV5"/>
<feature type="coiled-coil region" evidence="1">
    <location>
        <begin position="156"/>
        <end position="183"/>
    </location>
</feature>
<keyword evidence="4" id="KW-1185">Reference proteome</keyword>
<organism evidence="3 4">
    <name type="scientific">Porphyridium purpureum</name>
    <name type="common">Red alga</name>
    <name type="synonym">Porphyridium cruentum</name>
    <dbReference type="NCBI Taxonomy" id="35688"/>
    <lineage>
        <taxon>Eukaryota</taxon>
        <taxon>Rhodophyta</taxon>
        <taxon>Bangiophyceae</taxon>
        <taxon>Porphyridiales</taxon>
        <taxon>Porphyridiaceae</taxon>
        <taxon>Porphyridium</taxon>
    </lineage>
</organism>